<dbReference type="InterPro" id="IPR002347">
    <property type="entry name" value="SDR_fam"/>
</dbReference>
<accession>A0A974NPW7</accession>
<dbReference type="EMBL" id="CP068053">
    <property type="protein sequence ID" value="QQT01911.1"/>
    <property type="molecule type" value="Genomic_DNA"/>
</dbReference>
<evidence type="ECO:0000256" key="2">
    <source>
        <dbReference type="ARBA" id="ARBA00023002"/>
    </source>
</evidence>
<dbReference type="RefSeq" id="WP_040373298.1">
    <property type="nucleotide sequence ID" value="NZ_CP068053.1"/>
</dbReference>
<name>A0A974NPW7_PERPY</name>
<dbReference type="GO" id="GO:0008206">
    <property type="term" value="P:bile acid metabolic process"/>
    <property type="evidence" value="ECO:0007669"/>
    <property type="project" value="UniProtKB-ARBA"/>
</dbReference>
<reference evidence="3 4" key="1">
    <citation type="submission" date="2021-01" db="EMBL/GenBank/DDBJ databases">
        <title>FDA dAtabase for Regulatory Grade micrObial Sequences (FDA-ARGOS): Supporting development and validation of Infectious Disease Dx tests.</title>
        <authorList>
            <person name="Nelson B."/>
            <person name="Plummer A."/>
            <person name="Tallon L."/>
            <person name="Sadzewicz L."/>
            <person name="Zhao X."/>
            <person name="Boylan J."/>
            <person name="Ott S."/>
            <person name="Bowen H."/>
            <person name="Vavikolanu K."/>
            <person name="Mehta A."/>
            <person name="Aluvathingal J."/>
            <person name="Nadendla S."/>
            <person name="Myers T."/>
            <person name="Yan Y."/>
            <person name="Sichtig H."/>
        </authorList>
    </citation>
    <scope>NUCLEOTIDE SEQUENCE [LARGE SCALE GENOMIC DNA]</scope>
    <source>
        <strain evidence="3 4">FDAARGOS_1161</strain>
    </source>
</reference>
<comment type="similarity">
    <text evidence="1">Belongs to the short-chain dehydrogenases/reductases (SDR) family.</text>
</comment>
<dbReference type="Proteomes" id="UP000595254">
    <property type="component" value="Chromosome"/>
</dbReference>
<dbReference type="NCBIfam" id="NF004203">
    <property type="entry name" value="PRK05653.2-4"/>
    <property type="match status" value="1"/>
</dbReference>
<dbReference type="SUPFAM" id="SSF51735">
    <property type="entry name" value="NAD(P)-binding Rossmann-fold domains"/>
    <property type="match status" value="1"/>
</dbReference>
<dbReference type="GO" id="GO:0016616">
    <property type="term" value="F:oxidoreductase activity, acting on the CH-OH group of donors, NAD or NADP as acceptor"/>
    <property type="evidence" value="ECO:0007669"/>
    <property type="project" value="TreeGrafter"/>
</dbReference>
<dbReference type="Gene3D" id="3.40.50.720">
    <property type="entry name" value="NAD(P)-binding Rossmann-like Domain"/>
    <property type="match status" value="1"/>
</dbReference>
<sequence length="261" mass="28115">MANLMKNKVALVTGGSSGIGRGAALKLAENGARVALLDLNAEDAMEVKREIEDLGSKAIIVEADVSKTEDMEQAFKKVFEEWGQLDFVFSNAGINGVISPIEDMSIDEFDTTIHTNLRGTFLTVKNAIPYMKENGGSIVITSSVNGNRTFNKFGFSAYSTSKAGQVAFGKMAALELARYKIRVNMICPGAIDTNIDSNTFPENENLKKITIPIEYPEGEHPLTGEAGKPDQVGDLVLFLASNLSSHITGTKVYIDGAESLL</sequence>
<dbReference type="PRINTS" id="PR00081">
    <property type="entry name" value="GDHRDH"/>
</dbReference>
<dbReference type="Pfam" id="PF13561">
    <property type="entry name" value="adh_short_C2"/>
    <property type="match status" value="1"/>
</dbReference>
<evidence type="ECO:0000256" key="1">
    <source>
        <dbReference type="ARBA" id="ARBA00006484"/>
    </source>
</evidence>
<dbReference type="KEGG" id="ppsr:I6J18_08730"/>
<evidence type="ECO:0000313" key="3">
    <source>
        <dbReference type="EMBL" id="QQT01911.1"/>
    </source>
</evidence>
<keyword evidence="2" id="KW-0560">Oxidoreductase</keyword>
<proteinExistence type="inferred from homology"/>
<dbReference type="PANTHER" id="PTHR42760">
    <property type="entry name" value="SHORT-CHAIN DEHYDROGENASES/REDUCTASES FAMILY MEMBER"/>
    <property type="match status" value="1"/>
</dbReference>
<dbReference type="FunFam" id="3.40.50.720:FF:000084">
    <property type="entry name" value="Short-chain dehydrogenase reductase"/>
    <property type="match status" value="1"/>
</dbReference>
<evidence type="ECO:0000313" key="4">
    <source>
        <dbReference type="Proteomes" id="UP000595254"/>
    </source>
</evidence>
<organism evidence="3 4">
    <name type="scientific">Peribacillus psychrosaccharolyticus</name>
    <name type="common">Bacillus psychrosaccharolyticus</name>
    <dbReference type="NCBI Taxonomy" id="1407"/>
    <lineage>
        <taxon>Bacteria</taxon>
        <taxon>Bacillati</taxon>
        <taxon>Bacillota</taxon>
        <taxon>Bacilli</taxon>
        <taxon>Bacillales</taxon>
        <taxon>Bacillaceae</taxon>
        <taxon>Peribacillus</taxon>
    </lineage>
</organism>
<dbReference type="PANTHER" id="PTHR42760:SF132">
    <property type="entry name" value="SHORT-CHAIN DEHYDROGENASE_REDUCTASE FAMILY PROTEIN"/>
    <property type="match status" value="1"/>
</dbReference>
<dbReference type="CDD" id="cd05233">
    <property type="entry name" value="SDR_c"/>
    <property type="match status" value="1"/>
</dbReference>
<dbReference type="InterPro" id="IPR036291">
    <property type="entry name" value="NAD(P)-bd_dom_sf"/>
</dbReference>
<dbReference type="AlphaFoldDB" id="A0A974NPW7"/>
<keyword evidence="4" id="KW-1185">Reference proteome</keyword>
<protein>
    <submittedName>
        <fullName evidence="3">SDR family oxidoreductase</fullName>
    </submittedName>
</protein>
<dbReference type="PRINTS" id="PR00080">
    <property type="entry name" value="SDRFAMILY"/>
</dbReference>
<gene>
    <name evidence="3" type="ORF">I6J18_08730</name>
</gene>